<organism evidence="1 2">
    <name type="scientific">Rhodovarius crocodyli</name>
    <dbReference type="NCBI Taxonomy" id="1979269"/>
    <lineage>
        <taxon>Bacteria</taxon>
        <taxon>Pseudomonadati</taxon>
        <taxon>Pseudomonadota</taxon>
        <taxon>Alphaproteobacteria</taxon>
        <taxon>Acetobacterales</taxon>
        <taxon>Roseomonadaceae</taxon>
        <taxon>Rhodovarius</taxon>
    </lineage>
</organism>
<protein>
    <submittedName>
        <fullName evidence="1">Uncharacterized protein</fullName>
    </submittedName>
</protein>
<dbReference type="RefSeq" id="WP_127788816.1">
    <property type="nucleotide sequence ID" value="NZ_SACL01000006.1"/>
</dbReference>
<comment type="caution">
    <text evidence="1">The sequence shown here is derived from an EMBL/GenBank/DDBJ whole genome shotgun (WGS) entry which is preliminary data.</text>
</comment>
<accession>A0A437MCF7</accession>
<evidence type="ECO:0000313" key="2">
    <source>
        <dbReference type="Proteomes" id="UP000282957"/>
    </source>
</evidence>
<reference evidence="1 2" key="1">
    <citation type="submission" date="2019-01" db="EMBL/GenBank/DDBJ databases">
        <authorList>
            <person name="Chen W.-M."/>
        </authorList>
    </citation>
    <scope>NUCLEOTIDE SEQUENCE [LARGE SCALE GENOMIC DNA]</scope>
    <source>
        <strain evidence="1 2">CCP-6</strain>
    </source>
</reference>
<name>A0A437MCF7_9PROT</name>
<keyword evidence="2" id="KW-1185">Reference proteome</keyword>
<dbReference type="EMBL" id="SACL01000006">
    <property type="protein sequence ID" value="RVT95329.1"/>
    <property type="molecule type" value="Genomic_DNA"/>
</dbReference>
<proteinExistence type="predicted"/>
<gene>
    <name evidence="1" type="ORF">EOD42_17245</name>
</gene>
<dbReference type="Proteomes" id="UP000282957">
    <property type="component" value="Unassembled WGS sequence"/>
</dbReference>
<evidence type="ECO:0000313" key="1">
    <source>
        <dbReference type="EMBL" id="RVT95329.1"/>
    </source>
</evidence>
<sequence length="68" mass="7589">MEFHITIKGPQVQKHYWAEVKNSGELPFAFEDAMQHYRSIVAHGNPNGIEAGMCVGNPATRHAEALRV</sequence>
<dbReference type="AlphaFoldDB" id="A0A437MCF7"/>